<sequence length="946" mass="107001">MRLDSRESAVEDWGAIVPGSPEESELVRRIDSTDADEVMPPTDAHNPLDDEQRALLRRWVKEGANYEPHWAYKPLVRPAVPGNSKPKSVAEAIDSFIEAQMRADGIEPVSEADRITLIRRLSFDLTGMPPTAAEVDSFVHDRSPDAYEKLVDRLLESPRFGERMAIYWLDLVRYADTVGYHGDQNVSQTPYRDYVINSFNANTPYSQFIREQLAGDLLPNASLDQQVASGYNRLNQTTEEGGAQPKEYLAIYFADRVRNVSQVFMGATMGCAQCHDHKYDPYTLRDFYSLGAFFADLKEQGKYEARSRPPQIPVPTEAELEQLAEIDREIAVFESRRAPLEEQALPGQSAWETIARARLREARETATVWVDDQELIGAKLEGEWHYITDDEGPVHSQRLSRVQRSAGQMQHFFDDATSRAVVSRGTRFFAWVYLDPEDPPAAIMLQFNDGSWNHRAVWGSDAISYGRRSENWAGYQRLGDLPEKGQWVRLQVDAERVGLEPGDSVKGMAFTQFGGQVYWDQAGWSDIFTLPAHVEQALSLDPSERTTEQANRLRKHYLSQTAPIKELDNNIARLQAQRNDIEHSATTTVVSEAVSPRTIRILPRGNWMDDSGEIVEPAIPEFLGELQTGPRRANRLDFANWLCEPDNVLTSRTMANRLWYLMFGRGICSSVDDLGGQGTYPSHPDLLDWLAVEFVQSGWDVKHLLRSIVTTNAYRRSSRASEHLQLSDPGNHWLARQGRFPLPAEMVRDNALAVSGLLVEQVGGSSVEPYQPAGYYAQLNFPKRTYVADPGDDQYRRGVYVHWQRTFLHPMLKAFDAPSREECTAARARSNTPLQALTLLNDPTFVEAARVFAARIMREGGNSTDDRIVWAYRNVISREPEEPIVDRLQDLHDAHLAHYREHVEQAKELVSTGNAPVATELEISELAAWTSVARALLNLNETIVRY</sequence>
<accession>A0A9X2F5R6</accession>
<feature type="domain" description="DUF1549" evidence="2">
    <location>
        <begin position="93"/>
        <end position="298"/>
    </location>
</feature>
<evidence type="ECO:0000313" key="6">
    <source>
        <dbReference type="Proteomes" id="UP001155241"/>
    </source>
</evidence>
<gene>
    <name evidence="5" type="ORF">NG895_00025</name>
</gene>
<comment type="caution">
    <text evidence="5">The sequence shown here is derived from an EMBL/GenBank/DDBJ whole genome shotgun (WGS) entry which is preliminary data.</text>
</comment>
<dbReference type="InterPro" id="IPR011429">
    <property type="entry name" value="Cyt_c_Planctomycete-type"/>
</dbReference>
<dbReference type="Pfam" id="PF07583">
    <property type="entry name" value="PSCyt2"/>
    <property type="match status" value="1"/>
</dbReference>
<dbReference type="Pfam" id="PF07587">
    <property type="entry name" value="PSD1"/>
    <property type="match status" value="1"/>
</dbReference>
<feature type="domain" description="Cytochrome C Planctomycete-type" evidence="4">
    <location>
        <begin position="2"/>
        <end position="43"/>
    </location>
</feature>
<evidence type="ECO:0000313" key="5">
    <source>
        <dbReference type="EMBL" id="MCO6042279.1"/>
    </source>
</evidence>
<proteinExistence type="predicted"/>
<dbReference type="Pfam" id="PF07635">
    <property type="entry name" value="PSCyt1"/>
    <property type="match status" value="1"/>
</dbReference>
<reference evidence="5" key="1">
    <citation type="submission" date="2022-06" db="EMBL/GenBank/DDBJ databases">
        <title>Aeoliella straminimaris, a novel planctomycete from sediments.</title>
        <authorList>
            <person name="Vitorino I.R."/>
            <person name="Lage O.M."/>
        </authorList>
    </citation>
    <scope>NUCLEOTIDE SEQUENCE</scope>
    <source>
        <strain evidence="5">ICT_H6.2</strain>
    </source>
</reference>
<dbReference type="Proteomes" id="UP001155241">
    <property type="component" value="Unassembled WGS sequence"/>
</dbReference>
<organism evidence="5 6">
    <name type="scientific">Aeoliella straminimaris</name>
    <dbReference type="NCBI Taxonomy" id="2954799"/>
    <lineage>
        <taxon>Bacteria</taxon>
        <taxon>Pseudomonadati</taxon>
        <taxon>Planctomycetota</taxon>
        <taxon>Planctomycetia</taxon>
        <taxon>Pirellulales</taxon>
        <taxon>Lacipirellulaceae</taxon>
        <taxon>Aeoliella</taxon>
    </lineage>
</organism>
<dbReference type="InterPro" id="IPR022655">
    <property type="entry name" value="DUF1553"/>
</dbReference>
<evidence type="ECO:0000259" key="3">
    <source>
        <dbReference type="Pfam" id="PF07587"/>
    </source>
</evidence>
<evidence type="ECO:0000259" key="4">
    <source>
        <dbReference type="Pfam" id="PF07635"/>
    </source>
</evidence>
<dbReference type="PANTHER" id="PTHR35889:SF3">
    <property type="entry name" value="F-BOX DOMAIN-CONTAINING PROTEIN"/>
    <property type="match status" value="1"/>
</dbReference>
<evidence type="ECO:0000256" key="1">
    <source>
        <dbReference type="SAM" id="MobiDB-lite"/>
    </source>
</evidence>
<evidence type="ECO:0000259" key="2">
    <source>
        <dbReference type="Pfam" id="PF07583"/>
    </source>
</evidence>
<feature type="domain" description="DUF1553" evidence="3">
    <location>
        <begin position="634"/>
        <end position="889"/>
    </location>
</feature>
<name>A0A9X2F5R6_9BACT</name>
<feature type="region of interest" description="Disordered" evidence="1">
    <location>
        <begin position="1"/>
        <end position="26"/>
    </location>
</feature>
<dbReference type="PANTHER" id="PTHR35889">
    <property type="entry name" value="CYCLOINULO-OLIGOSACCHARIDE FRUCTANOTRANSFERASE-RELATED"/>
    <property type="match status" value="1"/>
</dbReference>
<protein>
    <submittedName>
        <fullName evidence="5">PSD1 and planctomycete cytochrome C domain-containing protein</fullName>
    </submittedName>
</protein>
<dbReference type="AlphaFoldDB" id="A0A9X2F5R6"/>
<dbReference type="EMBL" id="JAMXLR010000002">
    <property type="protein sequence ID" value="MCO6042279.1"/>
    <property type="molecule type" value="Genomic_DNA"/>
</dbReference>
<dbReference type="InterPro" id="IPR011444">
    <property type="entry name" value="DUF1549"/>
</dbReference>
<keyword evidence="6" id="KW-1185">Reference proteome</keyword>